<comment type="caution">
    <text evidence="1">The sequence shown here is derived from an EMBL/GenBank/DDBJ whole genome shotgun (WGS) entry which is preliminary data.</text>
</comment>
<organism evidence="1 2">
    <name type="scientific">Tahibacter soli</name>
    <dbReference type="NCBI Taxonomy" id="2983605"/>
    <lineage>
        <taxon>Bacteria</taxon>
        <taxon>Pseudomonadati</taxon>
        <taxon>Pseudomonadota</taxon>
        <taxon>Gammaproteobacteria</taxon>
        <taxon>Lysobacterales</taxon>
        <taxon>Rhodanobacteraceae</taxon>
        <taxon>Tahibacter</taxon>
    </lineage>
</organism>
<dbReference type="EMBL" id="JAOVZO020000020">
    <property type="protein sequence ID" value="MDC8015191.1"/>
    <property type="molecule type" value="Genomic_DNA"/>
</dbReference>
<sequence length="174" mass="19110">MTSNSIFLIAALALSGEEASLPTIGDLDAEAREFAKAAHLKPLAKSRNAREVRVWQTISLADLAYGWVVTEGEIRRYSNERIVNGVTFGGTRLRLVETRRVPDASSILQRFDALAPLAGTSIDCHIFDGAPKLVEVKHGETTFVLKAMNPRVCKTDRERTVDVAIGALFDTLRD</sequence>
<gene>
    <name evidence="1" type="ORF">OD750_021830</name>
</gene>
<reference evidence="1" key="1">
    <citation type="submission" date="2023-02" db="EMBL/GenBank/DDBJ databases">
        <title>Tahibacter soli sp. nov. isolated from soil.</title>
        <authorList>
            <person name="Baek J.H."/>
            <person name="Lee J.K."/>
            <person name="Choi D.G."/>
            <person name="Jeon C.O."/>
        </authorList>
    </citation>
    <scope>NUCLEOTIDE SEQUENCE</scope>
    <source>
        <strain evidence="1">BL</strain>
    </source>
</reference>
<dbReference type="Proteomes" id="UP001139971">
    <property type="component" value="Unassembled WGS sequence"/>
</dbReference>
<protein>
    <submittedName>
        <fullName evidence="1">Uncharacterized protein</fullName>
    </submittedName>
</protein>
<dbReference type="RefSeq" id="WP_263544208.1">
    <property type="nucleotide sequence ID" value="NZ_JAOVZO020000020.1"/>
</dbReference>
<evidence type="ECO:0000313" key="2">
    <source>
        <dbReference type="Proteomes" id="UP001139971"/>
    </source>
</evidence>
<evidence type="ECO:0000313" key="1">
    <source>
        <dbReference type="EMBL" id="MDC8015191.1"/>
    </source>
</evidence>
<dbReference type="AlphaFoldDB" id="A0A9X4BJK5"/>
<name>A0A9X4BJK5_9GAMM</name>
<keyword evidence="2" id="KW-1185">Reference proteome</keyword>
<accession>A0A9X4BJK5</accession>
<proteinExistence type="predicted"/>